<dbReference type="SUPFAM" id="SSF55073">
    <property type="entry name" value="Nucleotide cyclase"/>
    <property type="match status" value="1"/>
</dbReference>
<accession>A0A2W5K6J5</accession>
<dbReference type="InterPro" id="IPR000160">
    <property type="entry name" value="GGDEF_dom"/>
</dbReference>
<dbReference type="EMBL" id="QFPN01000012">
    <property type="protein sequence ID" value="PZQ11234.1"/>
    <property type="molecule type" value="Genomic_DNA"/>
</dbReference>
<evidence type="ECO:0000256" key="1">
    <source>
        <dbReference type="SAM" id="Coils"/>
    </source>
</evidence>
<evidence type="ECO:0000259" key="3">
    <source>
        <dbReference type="PROSITE" id="PS50113"/>
    </source>
</evidence>
<reference evidence="5 6" key="1">
    <citation type="submission" date="2017-08" db="EMBL/GenBank/DDBJ databases">
        <title>Infants hospitalized years apart are colonized by the same room-sourced microbial strains.</title>
        <authorList>
            <person name="Brooks B."/>
            <person name="Olm M.R."/>
            <person name="Firek B.A."/>
            <person name="Baker R."/>
            <person name="Thomas B.C."/>
            <person name="Morowitz M.J."/>
            <person name="Banfield J.F."/>
        </authorList>
    </citation>
    <scope>NUCLEOTIDE SEQUENCE [LARGE SCALE GENOMIC DNA]</scope>
    <source>
        <strain evidence="5">S2_005_003_R2_43</strain>
    </source>
</reference>
<name>A0A2W5K6J5_ANCNO</name>
<dbReference type="Proteomes" id="UP000249577">
    <property type="component" value="Unassembled WGS sequence"/>
</dbReference>
<dbReference type="Gene3D" id="3.30.450.20">
    <property type="entry name" value="PAS domain"/>
    <property type="match status" value="3"/>
</dbReference>
<feature type="domain" description="PAC" evidence="3">
    <location>
        <begin position="221"/>
        <end position="273"/>
    </location>
</feature>
<dbReference type="CDD" id="cd00130">
    <property type="entry name" value="PAS"/>
    <property type="match status" value="3"/>
</dbReference>
<dbReference type="InterPro" id="IPR052155">
    <property type="entry name" value="Biofilm_reg_signaling"/>
</dbReference>
<feature type="domain" description="GGDEF" evidence="4">
    <location>
        <begin position="450"/>
        <end position="585"/>
    </location>
</feature>
<evidence type="ECO:0000259" key="2">
    <source>
        <dbReference type="PROSITE" id="PS50112"/>
    </source>
</evidence>
<dbReference type="Gene3D" id="3.30.70.270">
    <property type="match status" value="1"/>
</dbReference>
<dbReference type="InterPro" id="IPR000700">
    <property type="entry name" value="PAS-assoc_C"/>
</dbReference>
<dbReference type="InterPro" id="IPR029787">
    <property type="entry name" value="Nucleotide_cyclase"/>
</dbReference>
<proteinExistence type="predicted"/>
<gene>
    <name evidence="5" type="ORF">DI565_18215</name>
</gene>
<evidence type="ECO:0000313" key="6">
    <source>
        <dbReference type="Proteomes" id="UP000249577"/>
    </source>
</evidence>
<keyword evidence="1" id="KW-0175">Coiled coil</keyword>
<feature type="domain" description="PAC" evidence="3">
    <location>
        <begin position="352"/>
        <end position="404"/>
    </location>
</feature>
<sequence length="585" mass="64989">MSKKIEMVPSCPRVLLESVPDGYFVHDVEGRILDVNERTIEDLQWSREELLALTINDVSIGATPEENAAQWAAARPGMAMTFSQVALRKDKSTFPVEISVACQIIDGRKLFLGLARDVSDREAARVAIETLNRELERRVEQRTSELAEARDKLRAVMDSAQDAILFQDRDGRHQLLNKSAERLRGLTEEQALGKTTTDILGDESGAHIQRVERRVIASGASATSEQSVRLDGENRVFLTTMDAQRDEDGAIVGLVLVARDVTGLKKTELELRQKHERLMLAARLGGLGVWDYDFAGDILHCDTQWHRIMGRDPEPGVRSIAEFRTFIHPEDVDRATEVDETLARLVASKQDYSIEFRIVRADGEIRWVRSIATILEDLTGVSSRAVGFVVDITEERLAEERQREERRLLIRHGEELEKQAFEDPLTAIANRRRLDLELARACSHAARISLPVALAMIDVDFFKSYNDLYGHTQGDAALRAVARILDSAARRSYDLAARYGGEEFVLLLPETERPKAVLGRIAAELEKLRIPHAGSPIAPYLTVSCGCVVASDLSGVGPADLLARADEALYAAKQGGRNGLVVVAM</sequence>
<dbReference type="PANTHER" id="PTHR44757">
    <property type="entry name" value="DIGUANYLATE CYCLASE DGCP"/>
    <property type="match status" value="1"/>
</dbReference>
<dbReference type="GO" id="GO:0003824">
    <property type="term" value="F:catalytic activity"/>
    <property type="evidence" value="ECO:0007669"/>
    <property type="project" value="UniProtKB-ARBA"/>
</dbReference>
<dbReference type="SUPFAM" id="SSF55785">
    <property type="entry name" value="PYP-like sensor domain (PAS domain)"/>
    <property type="match status" value="3"/>
</dbReference>
<dbReference type="Pfam" id="PF08448">
    <property type="entry name" value="PAS_4"/>
    <property type="match status" value="1"/>
</dbReference>
<dbReference type="Gene3D" id="2.10.70.100">
    <property type="match status" value="1"/>
</dbReference>
<dbReference type="InterPro" id="IPR013655">
    <property type="entry name" value="PAS_fold_3"/>
</dbReference>
<dbReference type="SMART" id="SM00091">
    <property type="entry name" value="PAS"/>
    <property type="match status" value="3"/>
</dbReference>
<dbReference type="PROSITE" id="PS50113">
    <property type="entry name" value="PAC"/>
    <property type="match status" value="2"/>
</dbReference>
<dbReference type="NCBIfam" id="TIGR00229">
    <property type="entry name" value="sensory_box"/>
    <property type="match status" value="3"/>
</dbReference>
<dbReference type="InterPro" id="IPR035965">
    <property type="entry name" value="PAS-like_dom_sf"/>
</dbReference>
<dbReference type="PROSITE" id="PS50887">
    <property type="entry name" value="GGDEF"/>
    <property type="match status" value="1"/>
</dbReference>
<dbReference type="PANTHER" id="PTHR44757:SF2">
    <property type="entry name" value="BIOFILM ARCHITECTURE MAINTENANCE PROTEIN MBAA"/>
    <property type="match status" value="1"/>
</dbReference>
<dbReference type="Pfam" id="PF00990">
    <property type="entry name" value="GGDEF"/>
    <property type="match status" value="1"/>
</dbReference>
<dbReference type="InterPro" id="IPR013656">
    <property type="entry name" value="PAS_4"/>
</dbReference>
<dbReference type="InterPro" id="IPR001610">
    <property type="entry name" value="PAC"/>
</dbReference>
<dbReference type="SMART" id="SM00267">
    <property type="entry name" value="GGDEF"/>
    <property type="match status" value="1"/>
</dbReference>
<dbReference type="InterPro" id="IPR043128">
    <property type="entry name" value="Rev_trsase/Diguanyl_cyclase"/>
</dbReference>
<feature type="domain" description="PAS" evidence="2">
    <location>
        <begin position="15"/>
        <end position="51"/>
    </location>
</feature>
<dbReference type="PROSITE" id="PS50112">
    <property type="entry name" value="PAS"/>
    <property type="match status" value="2"/>
</dbReference>
<feature type="domain" description="PAS" evidence="2">
    <location>
        <begin position="149"/>
        <end position="219"/>
    </location>
</feature>
<protein>
    <recommendedName>
        <fullName evidence="7">Diguanylate cyclase</fullName>
    </recommendedName>
</protein>
<dbReference type="Pfam" id="PF00989">
    <property type="entry name" value="PAS"/>
    <property type="match status" value="1"/>
</dbReference>
<evidence type="ECO:0008006" key="7">
    <source>
        <dbReference type="Google" id="ProtNLM"/>
    </source>
</evidence>
<comment type="caution">
    <text evidence="5">The sequence shown here is derived from an EMBL/GenBank/DDBJ whole genome shotgun (WGS) entry which is preliminary data.</text>
</comment>
<evidence type="ECO:0000313" key="5">
    <source>
        <dbReference type="EMBL" id="PZQ11234.1"/>
    </source>
</evidence>
<dbReference type="CDD" id="cd01949">
    <property type="entry name" value="GGDEF"/>
    <property type="match status" value="1"/>
</dbReference>
<dbReference type="InterPro" id="IPR000014">
    <property type="entry name" value="PAS"/>
</dbReference>
<dbReference type="Pfam" id="PF08447">
    <property type="entry name" value="PAS_3"/>
    <property type="match status" value="1"/>
</dbReference>
<dbReference type="GO" id="GO:0006355">
    <property type="term" value="P:regulation of DNA-templated transcription"/>
    <property type="evidence" value="ECO:0007669"/>
    <property type="project" value="InterPro"/>
</dbReference>
<dbReference type="InterPro" id="IPR013767">
    <property type="entry name" value="PAS_fold"/>
</dbReference>
<evidence type="ECO:0000259" key="4">
    <source>
        <dbReference type="PROSITE" id="PS50887"/>
    </source>
</evidence>
<dbReference type="AlphaFoldDB" id="A0A2W5K6J5"/>
<dbReference type="FunFam" id="3.30.70.270:FF:000001">
    <property type="entry name" value="Diguanylate cyclase domain protein"/>
    <property type="match status" value="1"/>
</dbReference>
<dbReference type="SMART" id="SM00086">
    <property type="entry name" value="PAC"/>
    <property type="match status" value="3"/>
</dbReference>
<dbReference type="NCBIfam" id="TIGR00254">
    <property type="entry name" value="GGDEF"/>
    <property type="match status" value="1"/>
</dbReference>
<feature type="coiled-coil region" evidence="1">
    <location>
        <begin position="121"/>
        <end position="152"/>
    </location>
</feature>
<organism evidence="5 6">
    <name type="scientific">Ancylobacter novellus</name>
    <name type="common">Thiobacillus novellus</name>
    <dbReference type="NCBI Taxonomy" id="921"/>
    <lineage>
        <taxon>Bacteria</taxon>
        <taxon>Pseudomonadati</taxon>
        <taxon>Pseudomonadota</taxon>
        <taxon>Alphaproteobacteria</taxon>
        <taxon>Hyphomicrobiales</taxon>
        <taxon>Xanthobacteraceae</taxon>
        <taxon>Ancylobacter</taxon>
    </lineage>
</organism>